<dbReference type="Proteomes" id="UP001218218">
    <property type="component" value="Unassembled WGS sequence"/>
</dbReference>
<dbReference type="CDD" id="cd10540">
    <property type="entry name" value="SET_SpSet7-like"/>
    <property type="match status" value="1"/>
</dbReference>
<dbReference type="Pfam" id="PF00383">
    <property type="entry name" value="dCMP_cyt_deam_1"/>
    <property type="match status" value="1"/>
</dbReference>
<accession>A0AAD7ARR4</accession>
<dbReference type="PANTHER" id="PTHR11079:SF156">
    <property type="entry name" value="INACTIVE TRNA-SPECIFIC ADENOSINE DEAMINASE-LIKE PROTEIN 3-RELATED"/>
    <property type="match status" value="1"/>
</dbReference>
<dbReference type="InterPro" id="IPR002125">
    <property type="entry name" value="CMP_dCMP_dom"/>
</dbReference>
<evidence type="ECO:0000313" key="5">
    <source>
        <dbReference type="EMBL" id="KAJ7366762.1"/>
    </source>
</evidence>
<dbReference type="PANTHER" id="PTHR11079">
    <property type="entry name" value="CYTOSINE DEAMINASE FAMILY MEMBER"/>
    <property type="match status" value="1"/>
</dbReference>
<dbReference type="SUPFAM" id="SSF82199">
    <property type="entry name" value="SET domain"/>
    <property type="match status" value="1"/>
</dbReference>
<dbReference type="InterPro" id="IPR001214">
    <property type="entry name" value="SET_dom"/>
</dbReference>
<organism evidence="5 6">
    <name type="scientific">Mycena albidolilacea</name>
    <dbReference type="NCBI Taxonomy" id="1033008"/>
    <lineage>
        <taxon>Eukaryota</taxon>
        <taxon>Fungi</taxon>
        <taxon>Dikarya</taxon>
        <taxon>Basidiomycota</taxon>
        <taxon>Agaricomycotina</taxon>
        <taxon>Agaricomycetes</taxon>
        <taxon>Agaricomycetidae</taxon>
        <taxon>Agaricales</taxon>
        <taxon>Marasmiineae</taxon>
        <taxon>Mycenaceae</taxon>
        <taxon>Mycena</taxon>
    </lineage>
</organism>
<dbReference type="Pfam" id="PF00856">
    <property type="entry name" value="SET"/>
    <property type="match status" value="1"/>
</dbReference>
<sequence>MAPILNLTNPQCIVKSSDGKGRGVFAAHAIPSQTTVESSPVLLFGKEEYEQHGRFTILDHYTFKWPNGRMALALGLGSLFNHSNTPNVSYTIDSANDLIHYTTTRPVEPGEELCIYYGSTLWFDLADPAVASDTPDQLDDGWGGLSSVDVDSGSVSKAPFPPFFRGAVDDILPEEELPFERFKPPPEEETADSIRTIQAWAVDVPDPRSIGLMLKWLRRSDLDASELGHLKRVRKQNDTSTFLLSVSTSPSLSSEPPSLPADIPLPAPYLLPVPASAALTLTSLDLKNALWPTVYAPRRKGEVEPWTRGRARWAWGAMRAAVREAQQRGRDAGELPVAAYVPAPYQSDADADADLASDADDKGADAFMAHDTRRSAAHPLRHAVMNVIRQIADARARSGDVAEQPIHTSTPGDEEENDSDSVPPLNANGTNYLLTARTLFTTHEPCIMCSMALLHSRVKEVVYLLPMRATGGCGGGTCVPALPGVNHRFGICRWTGDAVLEAEAGLQVDASVDA</sequence>
<dbReference type="SMART" id="SM00317">
    <property type="entry name" value="SET"/>
    <property type="match status" value="1"/>
</dbReference>
<dbReference type="GO" id="GO:0052717">
    <property type="term" value="F:tRNA-specific adenosine-34 deaminase activity"/>
    <property type="evidence" value="ECO:0007669"/>
    <property type="project" value="TreeGrafter"/>
</dbReference>
<evidence type="ECO:0000256" key="3">
    <source>
        <dbReference type="SAM" id="MobiDB-lite"/>
    </source>
</evidence>
<protein>
    <recommendedName>
        <fullName evidence="4">SET domain-containing protein</fullName>
    </recommendedName>
</protein>
<keyword evidence="6" id="KW-1185">Reference proteome</keyword>
<evidence type="ECO:0000313" key="6">
    <source>
        <dbReference type="Proteomes" id="UP001218218"/>
    </source>
</evidence>
<proteinExistence type="inferred from homology"/>
<name>A0AAD7ARR4_9AGAR</name>
<gene>
    <name evidence="5" type="ORF">DFH08DRAFT_764155</name>
</gene>
<dbReference type="Gene3D" id="3.40.140.10">
    <property type="entry name" value="Cytidine Deaminase, domain 2"/>
    <property type="match status" value="1"/>
</dbReference>
<dbReference type="InterPro" id="IPR016193">
    <property type="entry name" value="Cytidine_deaminase-like"/>
</dbReference>
<dbReference type="SUPFAM" id="SSF53927">
    <property type="entry name" value="Cytidine deaminase-like"/>
    <property type="match status" value="1"/>
</dbReference>
<comment type="caution">
    <text evidence="5">The sequence shown here is derived from an EMBL/GenBank/DDBJ whole genome shotgun (WGS) entry which is preliminary data.</text>
</comment>
<dbReference type="EMBL" id="JARIHO010000002">
    <property type="protein sequence ID" value="KAJ7366762.1"/>
    <property type="molecule type" value="Genomic_DNA"/>
</dbReference>
<feature type="region of interest" description="Disordered" evidence="3">
    <location>
        <begin position="396"/>
        <end position="426"/>
    </location>
</feature>
<keyword evidence="1" id="KW-0819">tRNA processing</keyword>
<dbReference type="CDD" id="cd01285">
    <property type="entry name" value="nucleoside_deaminase"/>
    <property type="match status" value="1"/>
</dbReference>
<dbReference type="PROSITE" id="PS50280">
    <property type="entry name" value="SET"/>
    <property type="match status" value="1"/>
</dbReference>
<comment type="similarity">
    <text evidence="2">Belongs to the cytidine and deoxycytidylate deaminase family. ADAT3 subfamily.</text>
</comment>
<dbReference type="AlphaFoldDB" id="A0AAD7ARR4"/>
<evidence type="ECO:0000256" key="1">
    <source>
        <dbReference type="ARBA" id="ARBA00022694"/>
    </source>
</evidence>
<dbReference type="Gene3D" id="2.170.270.10">
    <property type="entry name" value="SET domain"/>
    <property type="match status" value="1"/>
</dbReference>
<evidence type="ECO:0000256" key="2">
    <source>
        <dbReference type="ARBA" id="ARBA00038160"/>
    </source>
</evidence>
<reference evidence="5" key="1">
    <citation type="submission" date="2023-03" db="EMBL/GenBank/DDBJ databases">
        <title>Massive genome expansion in bonnet fungi (Mycena s.s.) driven by repeated elements and novel gene families across ecological guilds.</title>
        <authorList>
            <consortium name="Lawrence Berkeley National Laboratory"/>
            <person name="Harder C.B."/>
            <person name="Miyauchi S."/>
            <person name="Viragh M."/>
            <person name="Kuo A."/>
            <person name="Thoen E."/>
            <person name="Andreopoulos B."/>
            <person name="Lu D."/>
            <person name="Skrede I."/>
            <person name="Drula E."/>
            <person name="Henrissat B."/>
            <person name="Morin E."/>
            <person name="Kohler A."/>
            <person name="Barry K."/>
            <person name="LaButti K."/>
            <person name="Morin E."/>
            <person name="Salamov A."/>
            <person name="Lipzen A."/>
            <person name="Mereny Z."/>
            <person name="Hegedus B."/>
            <person name="Baldrian P."/>
            <person name="Stursova M."/>
            <person name="Weitz H."/>
            <person name="Taylor A."/>
            <person name="Grigoriev I.V."/>
            <person name="Nagy L.G."/>
            <person name="Martin F."/>
            <person name="Kauserud H."/>
        </authorList>
    </citation>
    <scope>NUCLEOTIDE SEQUENCE</scope>
    <source>
        <strain evidence="5">CBHHK002</strain>
    </source>
</reference>
<dbReference type="InterPro" id="IPR046341">
    <property type="entry name" value="SET_dom_sf"/>
</dbReference>
<dbReference type="GO" id="GO:0008033">
    <property type="term" value="P:tRNA processing"/>
    <property type="evidence" value="ECO:0007669"/>
    <property type="project" value="UniProtKB-KW"/>
</dbReference>
<dbReference type="GO" id="GO:0005634">
    <property type="term" value="C:nucleus"/>
    <property type="evidence" value="ECO:0007669"/>
    <property type="project" value="TreeGrafter"/>
</dbReference>
<feature type="domain" description="SET" evidence="4">
    <location>
        <begin position="10"/>
        <end position="118"/>
    </location>
</feature>
<evidence type="ECO:0000259" key="4">
    <source>
        <dbReference type="PROSITE" id="PS50280"/>
    </source>
</evidence>
<dbReference type="GO" id="GO:0005737">
    <property type="term" value="C:cytoplasm"/>
    <property type="evidence" value="ECO:0007669"/>
    <property type="project" value="TreeGrafter"/>
</dbReference>